<organism evidence="1">
    <name type="scientific">Spongospora subterranea</name>
    <dbReference type="NCBI Taxonomy" id="70186"/>
    <lineage>
        <taxon>Eukaryota</taxon>
        <taxon>Sar</taxon>
        <taxon>Rhizaria</taxon>
        <taxon>Endomyxa</taxon>
        <taxon>Phytomyxea</taxon>
        <taxon>Plasmodiophorida</taxon>
        <taxon>Plasmodiophoridae</taxon>
        <taxon>Spongospora</taxon>
    </lineage>
</organism>
<dbReference type="InterPro" id="IPR036770">
    <property type="entry name" value="Ankyrin_rpt-contain_sf"/>
</dbReference>
<evidence type="ECO:0000313" key="1">
    <source>
        <dbReference type="EMBL" id="CRZ04326.1"/>
    </source>
</evidence>
<reference evidence="1" key="1">
    <citation type="submission" date="2015-04" db="EMBL/GenBank/DDBJ databases">
        <title>The genome sequence of the plant pathogenic Rhizarian Plasmodiophora brassicae reveals insights in its biotrophic life cycle and the origin of chitin synthesis.</title>
        <authorList>
            <person name="Schwelm A."/>
            <person name="Fogelqvist J."/>
            <person name="Knaust A."/>
            <person name="Julke S."/>
            <person name="Lilja T."/>
            <person name="Dhandapani V."/>
            <person name="Bonilla-Rosso G."/>
            <person name="Karlsson M."/>
            <person name="Shevchenko A."/>
            <person name="Choi S.R."/>
            <person name="Kim H.G."/>
            <person name="Park J.Y."/>
            <person name="Lim Y.P."/>
            <person name="Ludwig-Muller J."/>
            <person name="Dixelius C."/>
        </authorList>
    </citation>
    <scope>NUCLEOTIDE SEQUENCE</scope>
    <source>
        <tissue evidence="1">Potato root galls</tissue>
    </source>
</reference>
<accession>A0A0H5QS01</accession>
<dbReference type="Gene3D" id="1.25.40.20">
    <property type="entry name" value="Ankyrin repeat-containing domain"/>
    <property type="match status" value="1"/>
</dbReference>
<sequence>MSILDGVCLVLESHCKYKDSAQKTFVANCNMTTDFLEMEFTILQKRLNSPSGPKLDVNFSKTSDADFDSVLINNLIIETAIAGDHDMLARLLSHPAADLDSGWAGLSHSPFWTADHRQAAFRGAAGYGRVACVELLLGHPDVDPTAVDNEAIRESCANGHGDTST</sequence>
<proteinExistence type="predicted"/>
<dbReference type="AlphaFoldDB" id="A0A0H5QS01"/>
<protein>
    <submittedName>
        <fullName evidence="1">Uncharacterized protein</fullName>
    </submittedName>
</protein>
<dbReference type="EMBL" id="HACM01003884">
    <property type="protein sequence ID" value="CRZ04326.1"/>
    <property type="molecule type" value="Transcribed_RNA"/>
</dbReference>
<name>A0A0H5QS01_9EUKA</name>